<evidence type="ECO:0000313" key="15">
    <source>
        <dbReference type="RefSeq" id="XP_035829825.1"/>
    </source>
</evidence>
<dbReference type="GeneID" id="101856636"/>
<evidence type="ECO:0000256" key="3">
    <source>
        <dbReference type="ARBA" id="ARBA00022454"/>
    </source>
</evidence>
<evidence type="ECO:0000256" key="10">
    <source>
        <dbReference type="ARBA" id="ARBA00022833"/>
    </source>
</evidence>
<evidence type="ECO:0000256" key="12">
    <source>
        <dbReference type="SAM" id="MobiDB-lite"/>
    </source>
</evidence>
<dbReference type="CDD" id="cd20144">
    <property type="entry name" value="PWWP_NSD_rpt1"/>
    <property type="match status" value="1"/>
</dbReference>
<dbReference type="SUPFAM" id="SSF63748">
    <property type="entry name" value="Tudor/PWWP/MBT"/>
    <property type="match status" value="2"/>
</dbReference>
<sequence>MMSSDKESKGGNTSDDNTPTKRHSPRCVPVHPKEFPAKAQLEKLFVENTVAMEPDVPRRWLEGDMLWGKIKGYPYWPCMVSKDPFSKLSAKPTGPMKAFWSYHVQFFGADAERSWVNEASVLVFEGREKFLEIVQFGLESPSKNCKNPDCFRISTAWFPMWNMAVAEAEAAFKLSRVERVEQYAFKYIVIQGDKERPVDKLLKAIWRRCGMKHTDNDQNISEGAGSDSDSDGDEFGYRERKQRAVYDSDDFYSSDEESSCEAKRWRVPVIITVREGQFDVFLSTHTRHIQSAHAAWSSADVKEHLRQQWCLMSRLQRSRYVSRHQKPVRREVRRYRQQSVEILEDTGVLDPLTLDLCVLKLSMTSVLSATDLPICVVCAGKDDVLECEGLCGVFLHARCSRSGDGSVRCCYCDSDSPVCFCCQASDVNLKQCDDQSCVKWYHEECVQTLRHTRARQGSFACPRHLCHSCEVSCSEKNQVSIDLCQCVHCPAAYHATDHCVPAGSRLLTKRLLICPRHFKPSKKQSQHSSVHVKKCLSCGQGGELLSCCECPAAYHVDCVSAVGGTVTCSLDCRHWQCVQCVTGLQILYGEIVWAKLGNYRWWACEVCHPGYVPQRVRKKTPVVGEFPVRFFGSQDFAWLHRGR</sequence>
<dbReference type="InterPro" id="IPR050777">
    <property type="entry name" value="SET2_Histone-Lys_MeTrsfase"/>
</dbReference>
<keyword evidence="10" id="KW-0862">Zinc</keyword>
<keyword evidence="5" id="KW-0808">Transferase</keyword>
<dbReference type="Proteomes" id="UP000694888">
    <property type="component" value="Unplaced"/>
</dbReference>
<dbReference type="InterPro" id="IPR013083">
    <property type="entry name" value="Znf_RING/FYVE/PHD"/>
</dbReference>
<organism evidence="14 15">
    <name type="scientific">Aplysia californica</name>
    <name type="common">California sea hare</name>
    <dbReference type="NCBI Taxonomy" id="6500"/>
    <lineage>
        <taxon>Eukaryota</taxon>
        <taxon>Metazoa</taxon>
        <taxon>Spiralia</taxon>
        <taxon>Lophotrochozoa</taxon>
        <taxon>Mollusca</taxon>
        <taxon>Gastropoda</taxon>
        <taxon>Heterobranchia</taxon>
        <taxon>Euthyneura</taxon>
        <taxon>Tectipleura</taxon>
        <taxon>Aplysiida</taxon>
        <taxon>Aplysioidea</taxon>
        <taxon>Aplysiidae</taxon>
        <taxon>Aplysia</taxon>
    </lineage>
</organism>
<evidence type="ECO:0000256" key="2">
    <source>
        <dbReference type="ARBA" id="ARBA00004286"/>
    </source>
</evidence>
<evidence type="ECO:0000256" key="8">
    <source>
        <dbReference type="ARBA" id="ARBA00022737"/>
    </source>
</evidence>
<keyword evidence="14" id="KW-1185">Reference proteome</keyword>
<protein>
    <submittedName>
        <fullName evidence="15">Histone-lysine N-methyltransferase, H3 lysine-36 specific-like</fullName>
    </submittedName>
</protein>
<dbReference type="SUPFAM" id="SSF57903">
    <property type="entry name" value="FYVE/PHD zinc finger"/>
    <property type="match status" value="1"/>
</dbReference>
<dbReference type="Pfam" id="PF00855">
    <property type="entry name" value="PWWP"/>
    <property type="match status" value="2"/>
</dbReference>
<dbReference type="PANTHER" id="PTHR22884">
    <property type="entry name" value="SET DOMAIN PROTEINS"/>
    <property type="match status" value="1"/>
</dbReference>
<keyword evidence="3" id="KW-0158">Chromosome</keyword>
<gene>
    <name evidence="15" type="primary">LOC101856636</name>
</gene>
<keyword evidence="6" id="KW-0949">S-adenosyl-L-methionine</keyword>
<evidence type="ECO:0000256" key="11">
    <source>
        <dbReference type="ARBA" id="ARBA00023242"/>
    </source>
</evidence>
<dbReference type="RefSeq" id="XP_035829825.1">
    <property type="nucleotide sequence ID" value="XM_035973932.1"/>
</dbReference>
<keyword evidence="4" id="KW-0489">Methyltransferase</keyword>
<dbReference type="SMART" id="SM00293">
    <property type="entry name" value="PWWP"/>
    <property type="match status" value="2"/>
</dbReference>
<keyword evidence="9" id="KW-0863">Zinc-finger</keyword>
<feature type="domain" description="PWWP" evidence="13">
    <location>
        <begin position="62"/>
        <end position="126"/>
    </location>
</feature>
<comment type="subcellular location">
    <subcellularLocation>
        <location evidence="2">Chromosome</location>
    </subcellularLocation>
    <subcellularLocation>
        <location evidence="1">Nucleus</location>
    </subcellularLocation>
</comment>
<dbReference type="SMART" id="SM00249">
    <property type="entry name" value="PHD"/>
    <property type="match status" value="2"/>
</dbReference>
<proteinExistence type="predicted"/>
<dbReference type="InterPro" id="IPR055197">
    <property type="entry name" value="PHDvar_NSD"/>
</dbReference>
<dbReference type="InterPro" id="IPR055198">
    <property type="entry name" value="NSD_PHD"/>
</dbReference>
<keyword evidence="7" id="KW-0479">Metal-binding</keyword>
<evidence type="ECO:0000256" key="5">
    <source>
        <dbReference type="ARBA" id="ARBA00022679"/>
    </source>
</evidence>
<keyword evidence="8" id="KW-0677">Repeat</keyword>
<dbReference type="Gene3D" id="3.30.40.10">
    <property type="entry name" value="Zinc/RING finger domain, C3HC4 (zinc finger)"/>
    <property type="match status" value="2"/>
</dbReference>
<dbReference type="InterPro" id="IPR001965">
    <property type="entry name" value="Znf_PHD"/>
</dbReference>
<evidence type="ECO:0000259" key="13">
    <source>
        <dbReference type="PROSITE" id="PS50812"/>
    </source>
</evidence>
<dbReference type="InterPro" id="IPR000313">
    <property type="entry name" value="PWWP_dom"/>
</dbReference>
<name>A0ABM1W582_APLCA</name>
<dbReference type="CDD" id="cd21991">
    <property type="entry name" value="HMG-box_NSD2"/>
    <property type="match status" value="1"/>
</dbReference>
<evidence type="ECO:0000256" key="1">
    <source>
        <dbReference type="ARBA" id="ARBA00004123"/>
    </source>
</evidence>
<dbReference type="CDD" id="cd05838">
    <property type="entry name" value="PWWP_NSD_rpt2"/>
    <property type="match status" value="1"/>
</dbReference>
<dbReference type="Pfam" id="PF23004">
    <property type="entry name" value="PHDvar_NSD"/>
    <property type="match status" value="1"/>
</dbReference>
<feature type="domain" description="PWWP" evidence="13">
    <location>
        <begin position="588"/>
        <end position="643"/>
    </location>
</feature>
<evidence type="ECO:0000256" key="9">
    <source>
        <dbReference type="ARBA" id="ARBA00022771"/>
    </source>
</evidence>
<dbReference type="InterPro" id="IPR011011">
    <property type="entry name" value="Znf_FYVE_PHD"/>
</dbReference>
<dbReference type="PROSITE" id="PS50812">
    <property type="entry name" value="PWWP"/>
    <property type="match status" value="2"/>
</dbReference>
<evidence type="ECO:0000256" key="6">
    <source>
        <dbReference type="ARBA" id="ARBA00022691"/>
    </source>
</evidence>
<feature type="region of interest" description="Disordered" evidence="12">
    <location>
        <begin position="1"/>
        <end position="31"/>
    </location>
</feature>
<keyword evidence="11" id="KW-0539">Nucleus</keyword>
<evidence type="ECO:0000256" key="7">
    <source>
        <dbReference type="ARBA" id="ARBA00022723"/>
    </source>
</evidence>
<accession>A0ABM1W582</accession>
<dbReference type="Pfam" id="PF22908">
    <property type="entry name" value="PHD_NSD"/>
    <property type="match status" value="1"/>
</dbReference>
<evidence type="ECO:0000313" key="14">
    <source>
        <dbReference type="Proteomes" id="UP000694888"/>
    </source>
</evidence>
<dbReference type="Gene3D" id="2.30.30.140">
    <property type="match status" value="2"/>
</dbReference>
<dbReference type="CDD" id="cd15566">
    <property type="entry name" value="PHD3_NSD"/>
    <property type="match status" value="1"/>
</dbReference>
<reference evidence="15" key="1">
    <citation type="submission" date="2025-08" db="UniProtKB">
        <authorList>
            <consortium name="RefSeq"/>
        </authorList>
    </citation>
    <scope>IDENTIFICATION</scope>
</reference>
<evidence type="ECO:0000256" key="4">
    <source>
        <dbReference type="ARBA" id="ARBA00022603"/>
    </source>
</evidence>
<dbReference type="InterPro" id="IPR047443">
    <property type="entry name" value="HMG-box_NSD2"/>
</dbReference>